<evidence type="ECO:0000256" key="4">
    <source>
        <dbReference type="ARBA" id="ARBA00022989"/>
    </source>
</evidence>
<feature type="transmembrane region" description="Helical" evidence="6">
    <location>
        <begin position="182"/>
        <end position="203"/>
    </location>
</feature>
<feature type="transmembrane region" description="Helical" evidence="6">
    <location>
        <begin position="91"/>
        <end position="111"/>
    </location>
</feature>
<keyword evidence="5 6" id="KW-0472">Membrane</keyword>
<dbReference type="GO" id="GO:0016020">
    <property type="term" value="C:membrane"/>
    <property type="evidence" value="ECO:0007669"/>
    <property type="project" value="UniProtKB-SubCell"/>
</dbReference>
<proteinExistence type="inferred from homology"/>
<evidence type="ECO:0000256" key="1">
    <source>
        <dbReference type="ARBA" id="ARBA00004141"/>
    </source>
</evidence>
<feature type="transmembrane region" description="Helical" evidence="6">
    <location>
        <begin position="38"/>
        <end position="55"/>
    </location>
</feature>
<feature type="transmembrane region" description="Helical" evidence="6">
    <location>
        <begin position="123"/>
        <end position="141"/>
    </location>
</feature>
<evidence type="ECO:0000313" key="8">
    <source>
        <dbReference type="EMBL" id="APF38387.1"/>
    </source>
</evidence>
<dbReference type="Proteomes" id="UP000182703">
    <property type="component" value="Chromosome"/>
</dbReference>
<protein>
    <recommendedName>
        <fullName evidence="7">EamA domain-containing protein</fullName>
    </recommendedName>
</protein>
<evidence type="ECO:0000256" key="5">
    <source>
        <dbReference type="ARBA" id="ARBA00023136"/>
    </source>
</evidence>
<gene>
    <name evidence="8" type="ORF">BOQ54_14540</name>
</gene>
<dbReference type="PANTHER" id="PTHR32322">
    <property type="entry name" value="INNER MEMBRANE TRANSPORTER"/>
    <property type="match status" value="1"/>
</dbReference>
<comment type="similarity">
    <text evidence="2">Belongs to the EamA transporter family.</text>
</comment>
<dbReference type="PANTHER" id="PTHR32322:SF2">
    <property type="entry name" value="EAMA DOMAIN-CONTAINING PROTEIN"/>
    <property type="match status" value="1"/>
</dbReference>
<dbReference type="KEGG" id="cdq:BOQ54_14540"/>
<evidence type="ECO:0000259" key="7">
    <source>
        <dbReference type="Pfam" id="PF00892"/>
    </source>
</evidence>
<feature type="transmembrane region" description="Helical" evidence="6">
    <location>
        <begin position="215"/>
        <end position="236"/>
    </location>
</feature>
<dbReference type="RefSeq" id="WP_055457767.1">
    <property type="nucleotide sequence ID" value="NZ_CP018095.1"/>
</dbReference>
<feature type="transmembrane region" description="Helical" evidence="6">
    <location>
        <begin position="64"/>
        <end position="85"/>
    </location>
</feature>
<dbReference type="Pfam" id="PF00892">
    <property type="entry name" value="EamA"/>
    <property type="match status" value="2"/>
</dbReference>
<dbReference type="AlphaFoldDB" id="A0AAC9JW64"/>
<dbReference type="InterPro" id="IPR037185">
    <property type="entry name" value="EmrE-like"/>
</dbReference>
<feature type="transmembrane region" description="Helical" evidence="6">
    <location>
        <begin position="147"/>
        <end position="170"/>
    </location>
</feature>
<dbReference type="InterPro" id="IPR050638">
    <property type="entry name" value="AA-Vitamin_Transporters"/>
</dbReference>
<comment type="subcellular location">
    <subcellularLocation>
        <location evidence="1">Membrane</location>
        <topology evidence="1">Multi-pass membrane protein</topology>
    </subcellularLocation>
</comment>
<accession>A0AAC9JW64</accession>
<keyword evidence="4 6" id="KW-1133">Transmembrane helix</keyword>
<evidence type="ECO:0000256" key="3">
    <source>
        <dbReference type="ARBA" id="ARBA00022692"/>
    </source>
</evidence>
<feature type="transmembrane region" description="Helical" evidence="6">
    <location>
        <begin position="243"/>
        <end position="263"/>
    </location>
</feature>
<dbReference type="Gene3D" id="1.10.3730.20">
    <property type="match status" value="1"/>
</dbReference>
<feature type="transmembrane region" description="Helical" evidence="6">
    <location>
        <begin position="269"/>
        <end position="288"/>
    </location>
</feature>
<feature type="domain" description="EamA" evidence="7">
    <location>
        <begin position="152"/>
        <end position="285"/>
    </location>
</feature>
<dbReference type="EMBL" id="CP018095">
    <property type="protein sequence ID" value="APF38387.1"/>
    <property type="molecule type" value="Genomic_DNA"/>
</dbReference>
<keyword evidence="3 6" id="KW-0812">Transmembrane</keyword>
<evidence type="ECO:0000256" key="2">
    <source>
        <dbReference type="ARBA" id="ARBA00007362"/>
    </source>
</evidence>
<reference evidence="8 9" key="1">
    <citation type="submission" date="2016-11" db="EMBL/GenBank/DDBJ databases">
        <title>Complete genome sequence of the aerobically denitrifying bacterium Chelatococcus daeguensis TAD1.</title>
        <authorList>
            <person name="Yang Y."/>
            <person name="Huang S."/>
            <person name="Lin E."/>
        </authorList>
    </citation>
    <scope>NUCLEOTIDE SEQUENCE [LARGE SCALE GENOMIC DNA]</scope>
    <source>
        <strain evidence="8 9">TAD1</strain>
    </source>
</reference>
<feature type="domain" description="EamA" evidence="7">
    <location>
        <begin position="6"/>
        <end position="136"/>
    </location>
</feature>
<sequence>MTGYAHLAAAATGVQVGAAMAMSAAAVAETGASTLAFLRYGVGLAILVPALRGAWRILPGTRDLLVICATGAAQFGLLVVLLNMAVATAPASQVALVFATMPLMALALSALAEGRAVTRCQAVAVCGAVAATGLVLGRQALAASPSVSALPGLGLAALATLVGAACALVHQPQIVRHGVARVSGLSMAAALPFLALATLLEGWPVLPRNWSEETVALVLGLGASSGLGILLWLTALERLPAGVASAFLGLGPVTALVIGWAALGTPTHPVEVAAAALVLGSLILLARCTSIEPAERKSPLA</sequence>
<organism evidence="8 9">
    <name type="scientific">Chelatococcus daeguensis</name>
    <dbReference type="NCBI Taxonomy" id="444444"/>
    <lineage>
        <taxon>Bacteria</taxon>
        <taxon>Pseudomonadati</taxon>
        <taxon>Pseudomonadota</taxon>
        <taxon>Alphaproteobacteria</taxon>
        <taxon>Hyphomicrobiales</taxon>
        <taxon>Chelatococcaceae</taxon>
        <taxon>Chelatococcus</taxon>
    </lineage>
</organism>
<keyword evidence="9" id="KW-1185">Reference proteome</keyword>
<evidence type="ECO:0000256" key="6">
    <source>
        <dbReference type="SAM" id="Phobius"/>
    </source>
</evidence>
<evidence type="ECO:0000313" key="9">
    <source>
        <dbReference type="Proteomes" id="UP000182703"/>
    </source>
</evidence>
<dbReference type="InterPro" id="IPR000620">
    <property type="entry name" value="EamA_dom"/>
</dbReference>
<dbReference type="SUPFAM" id="SSF103481">
    <property type="entry name" value="Multidrug resistance efflux transporter EmrE"/>
    <property type="match status" value="2"/>
</dbReference>
<name>A0AAC9JW64_9HYPH</name>